<name>A0AAU8DNX4_9ACTN</name>
<proteinExistence type="predicted"/>
<dbReference type="RefSeq" id="WP_353648676.1">
    <property type="nucleotide sequence ID" value="NZ_CP159218.1"/>
</dbReference>
<evidence type="ECO:0008006" key="3">
    <source>
        <dbReference type="Google" id="ProtNLM"/>
    </source>
</evidence>
<accession>A0AAU8DNX4</accession>
<evidence type="ECO:0000256" key="1">
    <source>
        <dbReference type="SAM" id="Phobius"/>
    </source>
</evidence>
<feature type="transmembrane region" description="Helical" evidence="1">
    <location>
        <begin position="69"/>
        <end position="90"/>
    </location>
</feature>
<keyword evidence="1" id="KW-0812">Transmembrane</keyword>
<keyword evidence="1" id="KW-0472">Membrane</keyword>
<dbReference type="AlphaFoldDB" id="A0AAU8DNX4"/>
<feature type="transmembrane region" description="Helical" evidence="1">
    <location>
        <begin position="41"/>
        <end position="63"/>
    </location>
</feature>
<organism evidence="2">
    <name type="scientific">Nakamurella sp. A5-74</name>
    <dbReference type="NCBI Taxonomy" id="3158264"/>
    <lineage>
        <taxon>Bacteria</taxon>
        <taxon>Bacillati</taxon>
        <taxon>Actinomycetota</taxon>
        <taxon>Actinomycetes</taxon>
        <taxon>Nakamurellales</taxon>
        <taxon>Nakamurellaceae</taxon>
        <taxon>Nakamurella</taxon>
    </lineage>
</organism>
<evidence type="ECO:0000313" key="2">
    <source>
        <dbReference type="EMBL" id="XCG63061.1"/>
    </source>
</evidence>
<keyword evidence="1" id="KW-1133">Transmembrane helix</keyword>
<sequence>MGISAVLPEAHVVHLVQYWDDGVVPSNLRVRPRASVGARTVLGVLMGVGTVAAAVPSVILWTFPTPGWWFSLTFAVFIGLLVVGCWAGFLDSLRRGRSREWTAGRW</sequence>
<dbReference type="EMBL" id="CP159218">
    <property type="protein sequence ID" value="XCG63061.1"/>
    <property type="molecule type" value="Genomic_DNA"/>
</dbReference>
<protein>
    <recommendedName>
        <fullName evidence="3">DUF2530 domain-containing protein</fullName>
    </recommendedName>
</protein>
<reference evidence="2" key="1">
    <citation type="submission" date="2024-05" db="EMBL/GenBank/DDBJ databases">
        <authorList>
            <person name="Cai S.Y."/>
            <person name="Jin L.M."/>
            <person name="Li H.R."/>
        </authorList>
    </citation>
    <scope>NUCLEOTIDE SEQUENCE</scope>
    <source>
        <strain evidence="2">A5-74</strain>
    </source>
</reference>
<gene>
    <name evidence="2" type="ORF">ABLG96_17895</name>
</gene>